<protein>
    <submittedName>
        <fullName evidence="1">Uncharacterized protein</fullName>
    </submittedName>
</protein>
<evidence type="ECO:0000313" key="1">
    <source>
        <dbReference type="EMBL" id="SNT17310.1"/>
    </source>
</evidence>
<keyword evidence="2" id="KW-1185">Reference proteome</keyword>
<dbReference type="Proteomes" id="UP000198393">
    <property type="component" value="Unassembled WGS sequence"/>
</dbReference>
<name>A0A239KH48_EKHLU</name>
<gene>
    <name evidence="1" type="ORF">SAMN05421640_2651</name>
</gene>
<organism evidence="1 2">
    <name type="scientific">Ekhidna lutea</name>
    <dbReference type="NCBI Taxonomy" id="447679"/>
    <lineage>
        <taxon>Bacteria</taxon>
        <taxon>Pseudomonadati</taxon>
        <taxon>Bacteroidota</taxon>
        <taxon>Cytophagia</taxon>
        <taxon>Cytophagales</taxon>
        <taxon>Reichenbachiellaceae</taxon>
        <taxon>Ekhidna</taxon>
    </lineage>
</organism>
<evidence type="ECO:0000313" key="2">
    <source>
        <dbReference type="Proteomes" id="UP000198393"/>
    </source>
</evidence>
<accession>A0A239KH48</accession>
<proteinExistence type="predicted"/>
<dbReference type="EMBL" id="FZPD01000004">
    <property type="protein sequence ID" value="SNT17310.1"/>
    <property type="molecule type" value="Genomic_DNA"/>
</dbReference>
<reference evidence="1 2" key="1">
    <citation type="submission" date="2017-06" db="EMBL/GenBank/DDBJ databases">
        <authorList>
            <person name="Kim H.J."/>
            <person name="Triplett B.A."/>
        </authorList>
    </citation>
    <scope>NUCLEOTIDE SEQUENCE [LARGE SCALE GENOMIC DNA]</scope>
    <source>
        <strain evidence="1 2">DSM 19307</strain>
    </source>
</reference>
<sequence length="285" mass="31057">MVSKPEYGNCQALLNMRFFSHKPNFYKVMARQKGIIKLKGTIGDVSFYKSKDGYLAREKGGVDGDRIRNDPAFQRTRENGSEFGRAGKAGKILRNALRLLLQNASDSKVTSRLTKEMLRIIKTDTNSARGQRSIAQGDLNLLGGFDFNINGKLGATMYAPYQSQVDRASGACGVTIPDFIPGNTIAFPSGATHMKFLVGAAGVDFETEAFEFQQVDSGELVIGPDVVNQLDLAVNLTADNELDIFLVLGIDFLQEVNGAMYPLKNGSYNPLAIVGLDQFVEAPAE</sequence>
<dbReference type="AlphaFoldDB" id="A0A239KH48"/>